<keyword evidence="2" id="KW-1185">Reference proteome</keyword>
<dbReference type="WBParaSite" id="HPBE_0002343001-mRNA-1">
    <property type="protein sequence ID" value="HPBE_0002343001-mRNA-1"/>
    <property type="gene ID" value="HPBE_0002343001"/>
</dbReference>
<evidence type="ECO:0000313" key="2">
    <source>
        <dbReference type="Proteomes" id="UP000050761"/>
    </source>
</evidence>
<dbReference type="PANTHER" id="PTHR13387:SF9">
    <property type="entry name" value="PROTEIN HGH1 HOMOLOG"/>
    <property type="match status" value="1"/>
</dbReference>
<sequence>LLDESDVYLVALLVPLADCADELSDEEMQKLPLRLQYYEGTRDASIELRKKLVEALYQLCATRHSRERLRQRGVYAILREMDRASDEADGSERQTGWLGG</sequence>
<dbReference type="InterPro" id="IPR039717">
    <property type="entry name" value="Hgh1"/>
</dbReference>
<name>A0A183GL60_HELPZ</name>
<evidence type="ECO:0000259" key="1">
    <source>
        <dbReference type="Pfam" id="PF04064"/>
    </source>
</evidence>
<dbReference type="InterPro" id="IPR007206">
    <property type="entry name" value="Protein_HGH1_C"/>
</dbReference>
<reference evidence="3" key="1">
    <citation type="submission" date="2019-09" db="UniProtKB">
        <authorList>
            <consortium name="WormBaseParasite"/>
        </authorList>
    </citation>
    <scope>IDENTIFICATION</scope>
</reference>
<accession>A0A183GL60</accession>
<organism evidence="2 3">
    <name type="scientific">Heligmosomoides polygyrus</name>
    <name type="common">Parasitic roundworm</name>
    <dbReference type="NCBI Taxonomy" id="6339"/>
    <lineage>
        <taxon>Eukaryota</taxon>
        <taxon>Metazoa</taxon>
        <taxon>Ecdysozoa</taxon>
        <taxon>Nematoda</taxon>
        <taxon>Chromadorea</taxon>
        <taxon>Rhabditida</taxon>
        <taxon>Rhabditina</taxon>
        <taxon>Rhabditomorpha</taxon>
        <taxon>Strongyloidea</taxon>
        <taxon>Heligmosomidae</taxon>
        <taxon>Heligmosomoides</taxon>
    </lineage>
</organism>
<protein>
    <submittedName>
        <fullName evidence="3">DUF384 domain-containing protein</fullName>
    </submittedName>
</protein>
<feature type="domain" description="Protein HGH1 C-terminal" evidence="1">
    <location>
        <begin position="55"/>
        <end position="89"/>
    </location>
</feature>
<dbReference type="Pfam" id="PF04064">
    <property type="entry name" value="DUF384"/>
    <property type="match status" value="1"/>
</dbReference>
<proteinExistence type="predicted"/>
<dbReference type="PANTHER" id="PTHR13387">
    <property type="entry name" value="PROTEIN HGH1 HOMOLOG"/>
    <property type="match status" value="1"/>
</dbReference>
<evidence type="ECO:0000313" key="3">
    <source>
        <dbReference type="WBParaSite" id="HPBE_0002343001-mRNA-1"/>
    </source>
</evidence>
<dbReference type="Proteomes" id="UP000050761">
    <property type="component" value="Unassembled WGS sequence"/>
</dbReference>
<dbReference type="AlphaFoldDB" id="A0A183GL60"/>